<dbReference type="EMBL" id="KK107455">
    <property type="protein sequence ID" value="EZA50508.1"/>
    <property type="molecule type" value="Genomic_DNA"/>
</dbReference>
<protein>
    <submittedName>
        <fullName evidence="2">Uncharacterized protein</fullName>
    </submittedName>
</protein>
<name>A0A026W3A7_OOCBI</name>
<sequence>MDSELDTRKIVHRSSKNLQITRKTDTYYKSFDDTFFIADDSPFRDSMKDARVLRFHERLGPSLEMSISSDGTVGSQVRKKSGRNDEGTLLR</sequence>
<evidence type="ECO:0000313" key="3">
    <source>
        <dbReference type="Proteomes" id="UP000053097"/>
    </source>
</evidence>
<reference evidence="2 3" key="1">
    <citation type="journal article" date="2014" name="Curr. Biol.">
        <title>The genome of the clonal raider ant Cerapachys biroi.</title>
        <authorList>
            <person name="Oxley P.R."/>
            <person name="Ji L."/>
            <person name="Fetter-Pruneda I."/>
            <person name="McKenzie S.K."/>
            <person name="Li C."/>
            <person name="Hu H."/>
            <person name="Zhang G."/>
            <person name="Kronauer D.J."/>
        </authorList>
    </citation>
    <scope>NUCLEOTIDE SEQUENCE [LARGE SCALE GENOMIC DNA]</scope>
</reference>
<evidence type="ECO:0000313" key="2">
    <source>
        <dbReference type="EMBL" id="EZA50508.1"/>
    </source>
</evidence>
<proteinExistence type="predicted"/>
<feature type="compositionally biased region" description="Polar residues" evidence="1">
    <location>
        <begin position="65"/>
        <end position="75"/>
    </location>
</feature>
<organism evidence="2 3">
    <name type="scientific">Ooceraea biroi</name>
    <name type="common">Clonal raider ant</name>
    <name type="synonym">Cerapachys biroi</name>
    <dbReference type="NCBI Taxonomy" id="2015173"/>
    <lineage>
        <taxon>Eukaryota</taxon>
        <taxon>Metazoa</taxon>
        <taxon>Ecdysozoa</taxon>
        <taxon>Arthropoda</taxon>
        <taxon>Hexapoda</taxon>
        <taxon>Insecta</taxon>
        <taxon>Pterygota</taxon>
        <taxon>Neoptera</taxon>
        <taxon>Endopterygota</taxon>
        <taxon>Hymenoptera</taxon>
        <taxon>Apocrita</taxon>
        <taxon>Aculeata</taxon>
        <taxon>Formicoidea</taxon>
        <taxon>Formicidae</taxon>
        <taxon>Dorylinae</taxon>
        <taxon>Ooceraea</taxon>
    </lineage>
</organism>
<keyword evidence="3" id="KW-1185">Reference proteome</keyword>
<feature type="compositionally biased region" description="Basic and acidic residues" evidence="1">
    <location>
        <begin position="82"/>
        <end position="91"/>
    </location>
</feature>
<gene>
    <name evidence="2" type="ORF">X777_10701</name>
</gene>
<dbReference type="AlphaFoldDB" id="A0A026W3A7"/>
<accession>A0A026W3A7</accession>
<feature type="region of interest" description="Disordered" evidence="1">
    <location>
        <begin position="64"/>
        <end position="91"/>
    </location>
</feature>
<dbReference type="Proteomes" id="UP000053097">
    <property type="component" value="Unassembled WGS sequence"/>
</dbReference>
<evidence type="ECO:0000256" key="1">
    <source>
        <dbReference type="SAM" id="MobiDB-lite"/>
    </source>
</evidence>